<evidence type="ECO:0000313" key="2">
    <source>
        <dbReference type="Proteomes" id="UP001152888"/>
    </source>
</evidence>
<evidence type="ECO:0000313" key="1">
    <source>
        <dbReference type="EMBL" id="CAH1997395.1"/>
    </source>
</evidence>
<proteinExistence type="predicted"/>
<keyword evidence="2" id="KW-1185">Reference proteome</keyword>
<accession>A0A9P0PXB6</accession>
<gene>
    <name evidence="1" type="ORF">ACAOBT_LOCUS23711</name>
</gene>
<dbReference type="Proteomes" id="UP001152888">
    <property type="component" value="Unassembled WGS sequence"/>
</dbReference>
<dbReference type="EMBL" id="CAKOFQ010007285">
    <property type="protein sequence ID" value="CAH1997395.1"/>
    <property type="molecule type" value="Genomic_DNA"/>
</dbReference>
<name>A0A9P0PXB6_ACAOB</name>
<dbReference type="AlphaFoldDB" id="A0A9P0PXB6"/>
<organism evidence="1 2">
    <name type="scientific">Acanthoscelides obtectus</name>
    <name type="common">Bean weevil</name>
    <name type="synonym">Bruchus obtectus</name>
    <dbReference type="NCBI Taxonomy" id="200917"/>
    <lineage>
        <taxon>Eukaryota</taxon>
        <taxon>Metazoa</taxon>
        <taxon>Ecdysozoa</taxon>
        <taxon>Arthropoda</taxon>
        <taxon>Hexapoda</taxon>
        <taxon>Insecta</taxon>
        <taxon>Pterygota</taxon>
        <taxon>Neoptera</taxon>
        <taxon>Endopterygota</taxon>
        <taxon>Coleoptera</taxon>
        <taxon>Polyphaga</taxon>
        <taxon>Cucujiformia</taxon>
        <taxon>Chrysomeloidea</taxon>
        <taxon>Chrysomelidae</taxon>
        <taxon>Bruchinae</taxon>
        <taxon>Bruchini</taxon>
        <taxon>Acanthoscelides</taxon>
    </lineage>
</organism>
<protein>
    <submittedName>
        <fullName evidence="1">Uncharacterized protein</fullName>
    </submittedName>
</protein>
<comment type="caution">
    <text evidence="1">The sequence shown here is derived from an EMBL/GenBank/DDBJ whole genome shotgun (WGS) entry which is preliminary data.</text>
</comment>
<reference evidence="1" key="1">
    <citation type="submission" date="2022-03" db="EMBL/GenBank/DDBJ databases">
        <authorList>
            <person name="Sayadi A."/>
        </authorList>
    </citation>
    <scope>NUCLEOTIDE SEQUENCE</scope>
</reference>
<sequence>MDFQLNNKILISFMCFLCHLGDTIEKYDLPSDISFVIF</sequence>